<organism evidence="2 3">
    <name type="scientific">Kocuria varians</name>
    <name type="common">Micrococcus varians</name>
    <dbReference type="NCBI Taxonomy" id="1272"/>
    <lineage>
        <taxon>Bacteria</taxon>
        <taxon>Bacillati</taxon>
        <taxon>Actinomycetota</taxon>
        <taxon>Actinomycetes</taxon>
        <taxon>Micrococcales</taxon>
        <taxon>Micrococcaceae</taxon>
        <taxon>Kocuria</taxon>
    </lineage>
</organism>
<reference evidence="2" key="2">
    <citation type="submission" date="2020-07" db="EMBL/GenBank/DDBJ databases">
        <title>Genome of starter culture bacteria Kocuria salsicia reveals its technological properties and safety for usage in meat industry.</title>
        <authorList>
            <person name="Michael M."/>
            <person name="Konstantin K."/>
            <person name="Evgenii K."/>
            <person name="Galina S."/>
            <person name="Oksana K."/>
            <person name="Andrei L."/>
        </authorList>
    </citation>
    <scope>NUCLEOTIDE SEQUENCE [LARGE SCALE GENOMIC DNA]</scope>
    <source>
        <strain evidence="2">80</strain>
    </source>
</reference>
<feature type="transmembrane region" description="Helical" evidence="1">
    <location>
        <begin position="21"/>
        <end position="39"/>
    </location>
</feature>
<protein>
    <submittedName>
        <fullName evidence="2">Uncharacterized protein</fullName>
    </submittedName>
</protein>
<feature type="transmembrane region" description="Helical" evidence="1">
    <location>
        <begin position="45"/>
        <end position="63"/>
    </location>
</feature>
<sequence>MVSPSRVLLARWDGYHNDIPLPWLRALVAVVTAAPIAFTDLAWRGFIGWPLLVTLLLVVSGGIRRGQQRRNTHRI</sequence>
<evidence type="ECO:0000313" key="3">
    <source>
        <dbReference type="Proteomes" id="UP000216825"/>
    </source>
</evidence>
<name>A0A7D7Q370_KOCVA</name>
<keyword evidence="3" id="KW-1185">Reference proteome</keyword>
<proteinExistence type="predicted"/>
<keyword evidence="1" id="KW-0812">Transmembrane</keyword>
<dbReference type="EMBL" id="CP059343">
    <property type="protein sequence ID" value="QMS55878.1"/>
    <property type="molecule type" value="Genomic_DNA"/>
</dbReference>
<gene>
    <name evidence="2" type="ORF">CIB50_0000575</name>
</gene>
<dbReference type="AlphaFoldDB" id="A0A7D7Q370"/>
<dbReference type="KEGG" id="kvr:CIB50_0000575"/>
<reference evidence="2" key="1">
    <citation type="submission" date="2017-08" db="EMBL/GenBank/DDBJ databases">
        <authorList>
            <person name="Minaev M."/>
            <person name="Kurbakov K.A."/>
            <person name="Solodovnikova G.I."/>
            <person name="Kuznetsova O.A."/>
            <person name="Lisitsyn A.B."/>
        </authorList>
    </citation>
    <scope>NUCLEOTIDE SEQUENCE</scope>
    <source>
        <strain evidence="2">80</strain>
    </source>
</reference>
<keyword evidence="1" id="KW-1133">Transmembrane helix</keyword>
<accession>A0A7D7Q370</accession>
<dbReference type="Proteomes" id="UP000216825">
    <property type="component" value="Chromosome"/>
</dbReference>
<keyword evidence="1" id="KW-0472">Membrane</keyword>
<evidence type="ECO:0000256" key="1">
    <source>
        <dbReference type="SAM" id="Phobius"/>
    </source>
</evidence>
<evidence type="ECO:0000313" key="2">
    <source>
        <dbReference type="EMBL" id="QMS55878.1"/>
    </source>
</evidence>